<dbReference type="EC" id="2.3.2.31" evidence="4"/>
<keyword evidence="10" id="KW-0862">Zinc</keyword>
<organism evidence="12 13">
    <name type="scientific">Eruca vesicaria subsp. sativa</name>
    <name type="common">Garden rocket</name>
    <name type="synonym">Eruca sativa</name>
    <dbReference type="NCBI Taxonomy" id="29727"/>
    <lineage>
        <taxon>Eukaryota</taxon>
        <taxon>Viridiplantae</taxon>
        <taxon>Streptophyta</taxon>
        <taxon>Embryophyta</taxon>
        <taxon>Tracheophyta</taxon>
        <taxon>Spermatophyta</taxon>
        <taxon>Magnoliopsida</taxon>
        <taxon>eudicotyledons</taxon>
        <taxon>Gunneridae</taxon>
        <taxon>Pentapetalae</taxon>
        <taxon>rosids</taxon>
        <taxon>malvids</taxon>
        <taxon>Brassicales</taxon>
        <taxon>Brassicaceae</taxon>
        <taxon>Brassiceae</taxon>
        <taxon>Eruca</taxon>
    </lineage>
</organism>
<evidence type="ECO:0000256" key="1">
    <source>
        <dbReference type="ARBA" id="ARBA00001798"/>
    </source>
</evidence>
<comment type="pathway">
    <text evidence="3">Protein modification; protein ubiquitination.</text>
</comment>
<keyword evidence="8" id="KW-0863">Zinc-finger</keyword>
<keyword evidence="6" id="KW-0479">Metal-binding</keyword>
<keyword evidence="5" id="KW-0808">Transferase</keyword>
<dbReference type="InterPro" id="IPR002867">
    <property type="entry name" value="IBR_dom"/>
</dbReference>
<evidence type="ECO:0000256" key="2">
    <source>
        <dbReference type="ARBA" id="ARBA00001947"/>
    </source>
</evidence>
<evidence type="ECO:0000256" key="9">
    <source>
        <dbReference type="ARBA" id="ARBA00022786"/>
    </source>
</evidence>
<evidence type="ECO:0000256" key="4">
    <source>
        <dbReference type="ARBA" id="ARBA00012251"/>
    </source>
</evidence>
<evidence type="ECO:0000256" key="10">
    <source>
        <dbReference type="ARBA" id="ARBA00022833"/>
    </source>
</evidence>
<proteinExistence type="predicted"/>
<dbReference type="InterPro" id="IPR044066">
    <property type="entry name" value="TRIAD_supradom"/>
</dbReference>
<evidence type="ECO:0000256" key="3">
    <source>
        <dbReference type="ARBA" id="ARBA00004906"/>
    </source>
</evidence>
<dbReference type="SUPFAM" id="SSF57850">
    <property type="entry name" value="RING/U-box"/>
    <property type="match status" value="3"/>
</dbReference>
<comment type="caution">
    <text evidence="12">The sequence shown here is derived from an EMBL/GenBank/DDBJ whole genome shotgun (WGS) entry which is preliminary data.</text>
</comment>
<dbReference type="InterPro" id="IPR031127">
    <property type="entry name" value="E3_UB_ligase_RBR"/>
</dbReference>
<gene>
    <name evidence="12" type="ORF">ERUC_LOCUS10996</name>
</gene>
<keyword evidence="7" id="KW-0677">Repeat</keyword>
<keyword evidence="9" id="KW-0833">Ubl conjugation pathway</keyword>
<dbReference type="Pfam" id="PF01485">
    <property type="entry name" value="IBR"/>
    <property type="match status" value="2"/>
</dbReference>
<dbReference type="PROSITE" id="PS51873">
    <property type="entry name" value="TRIAD"/>
    <property type="match status" value="1"/>
</dbReference>
<dbReference type="FunFam" id="3.30.40.10:FF:000230">
    <property type="entry name" value="RBR-type E3 ubiquitin transferase"/>
    <property type="match status" value="1"/>
</dbReference>
<comment type="catalytic activity">
    <reaction evidence="1">
        <text>[E2 ubiquitin-conjugating enzyme]-S-ubiquitinyl-L-cysteine + [acceptor protein]-L-lysine = [E2 ubiquitin-conjugating enzyme]-L-cysteine + [acceptor protein]-N(6)-ubiquitinyl-L-lysine.</text>
        <dbReference type="EC" id="2.3.2.31"/>
    </reaction>
</comment>
<dbReference type="PANTHER" id="PTHR11685">
    <property type="entry name" value="RBR FAMILY RING FINGER AND IBR DOMAIN-CONTAINING"/>
    <property type="match status" value="1"/>
</dbReference>
<evidence type="ECO:0000256" key="8">
    <source>
        <dbReference type="ARBA" id="ARBA00022771"/>
    </source>
</evidence>
<dbReference type="Proteomes" id="UP001642260">
    <property type="component" value="Unassembled WGS sequence"/>
</dbReference>
<evidence type="ECO:0000313" key="12">
    <source>
        <dbReference type="EMBL" id="CAH8327196.1"/>
    </source>
</evidence>
<dbReference type="Gene3D" id="1.20.120.1750">
    <property type="match status" value="1"/>
</dbReference>
<evidence type="ECO:0000256" key="5">
    <source>
        <dbReference type="ARBA" id="ARBA00022679"/>
    </source>
</evidence>
<feature type="domain" description="RING-type" evidence="11">
    <location>
        <begin position="1"/>
        <end position="206"/>
    </location>
</feature>
<evidence type="ECO:0000313" key="13">
    <source>
        <dbReference type="Proteomes" id="UP001642260"/>
    </source>
</evidence>
<reference evidence="12 13" key="1">
    <citation type="submission" date="2022-03" db="EMBL/GenBank/DDBJ databases">
        <authorList>
            <person name="Macdonald S."/>
            <person name="Ahmed S."/>
            <person name="Newling K."/>
        </authorList>
    </citation>
    <scope>NUCLEOTIDE SEQUENCE [LARGE SCALE GENOMIC DNA]</scope>
</reference>
<dbReference type="CDD" id="cd22584">
    <property type="entry name" value="Rcat_RBR_unk"/>
    <property type="match status" value="1"/>
</dbReference>
<evidence type="ECO:0000256" key="6">
    <source>
        <dbReference type="ARBA" id="ARBA00022723"/>
    </source>
</evidence>
<dbReference type="GO" id="GO:0061630">
    <property type="term" value="F:ubiquitin protein ligase activity"/>
    <property type="evidence" value="ECO:0007669"/>
    <property type="project" value="UniProtKB-EC"/>
</dbReference>
<evidence type="ECO:0000256" key="7">
    <source>
        <dbReference type="ARBA" id="ARBA00022737"/>
    </source>
</evidence>
<accession>A0ABC8JGN1</accession>
<dbReference type="GO" id="GO:0008270">
    <property type="term" value="F:zinc ion binding"/>
    <property type="evidence" value="ECO:0007669"/>
    <property type="project" value="UniProtKB-KW"/>
</dbReference>
<dbReference type="Gene3D" id="3.30.40.10">
    <property type="entry name" value="Zinc/RING finger domain, C3HC4 (zinc finger)"/>
    <property type="match status" value="1"/>
</dbReference>
<protein>
    <recommendedName>
        <fullName evidence="4">RBR-type E3 ubiquitin transferase</fullName>
        <ecNumber evidence="4">2.3.2.31</ecNumber>
    </recommendedName>
</protein>
<sequence>MICMEEKSPSDMFRGTTTSCTDHSYCTECTVRYVTTKVDENVARIKCPDVACTQLMEPYMCRDVIPKDLFERWDKALCESLIMSSERVYCPFENCSAVMVVDDEDDDDKVTKTECPSCHRLFCAQCKVPWHAWSWCKKMATNSDKEDALLIGLAEEKQWRRCPNCKFYVEKASGCFHISCRCGVQFCYSCGSSWVSVLHSCKVTCT</sequence>
<dbReference type="EMBL" id="CAKOAT010107376">
    <property type="protein sequence ID" value="CAH8327196.1"/>
    <property type="molecule type" value="Genomic_DNA"/>
</dbReference>
<dbReference type="InterPro" id="IPR013083">
    <property type="entry name" value="Znf_RING/FYVE/PHD"/>
</dbReference>
<comment type="cofactor">
    <cofactor evidence="2">
        <name>Zn(2+)</name>
        <dbReference type="ChEBI" id="CHEBI:29105"/>
    </cofactor>
</comment>
<dbReference type="SMART" id="SM00647">
    <property type="entry name" value="IBR"/>
    <property type="match status" value="2"/>
</dbReference>
<keyword evidence="13" id="KW-1185">Reference proteome</keyword>
<dbReference type="AlphaFoldDB" id="A0ABC8JGN1"/>
<name>A0ABC8JGN1_ERUVS</name>
<evidence type="ECO:0000259" key="11">
    <source>
        <dbReference type="PROSITE" id="PS51873"/>
    </source>
</evidence>